<dbReference type="Proteomes" id="UP000054653">
    <property type="component" value="Unassembled WGS sequence"/>
</dbReference>
<keyword evidence="2" id="KW-1185">Reference proteome</keyword>
<proteinExistence type="predicted"/>
<reference evidence="1 2" key="1">
    <citation type="submission" date="2015-01" db="EMBL/GenBank/DDBJ databases">
        <title>Evolution of Trichinella species and genotypes.</title>
        <authorList>
            <person name="Korhonen P.K."/>
            <person name="Edoardo P."/>
            <person name="Giuseppe L.R."/>
            <person name="Gasser R.B."/>
        </authorList>
    </citation>
    <scope>NUCLEOTIDE SEQUENCE [LARGE SCALE GENOMIC DNA]</scope>
    <source>
        <strain evidence="1">ISS120</strain>
    </source>
</reference>
<gene>
    <name evidence="1" type="ORF">T03_15658</name>
</gene>
<evidence type="ECO:0000313" key="2">
    <source>
        <dbReference type="Proteomes" id="UP000054653"/>
    </source>
</evidence>
<sequence>MKVRKVNEYLLIMVKMFPIPKFNHPGSVSREFQ</sequence>
<organism evidence="1 2">
    <name type="scientific">Trichinella britovi</name>
    <name type="common">Parasitic roundworm</name>
    <dbReference type="NCBI Taxonomy" id="45882"/>
    <lineage>
        <taxon>Eukaryota</taxon>
        <taxon>Metazoa</taxon>
        <taxon>Ecdysozoa</taxon>
        <taxon>Nematoda</taxon>
        <taxon>Enoplea</taxon>
        <taxon>Dorylaimia</taxon>
        <taxon>Trichinellida</taxon>
        <taxon>Trichinellidae</taxon>
        <taxon>Trichinella</taxon>
    </lineage>
</organism>
<evidence type="ECO:0000313" key="1">
    <source>
        <dbReference type="EMBL" id="KRY03166.1"/>
    </source>
</evidence>
<protein>
    <submittedName>
        <fullName evidence="1">Uncharacterized protein</fullName>
    </submittedName>
</protein>
<dbReference type="AlphaFoldDB" id="A0A0V0YSD2"/>
<comment type="caution">
    <text evidence="1">The sequence shown here is derived from an EMBL/GenBank/DDBJ whole genome shotgun (WGS) entry which is preliminary data.</text>
</comment>
<dbReference type="EMBL" id="JYDI01006768">
    <property type="protein sequence ID" value="KRY03166.1"/>
    <property type="molecule type" value="Genomic_DNA"/>
</dbReference>
<accession>A0A0V0YSD2</accession>
<name>A0A0V0YSD2_TRIBR</name>